<keyword evidence="2" id="KW-0547">Nucleotide-binding</keyword>
<dbReference type="eggNOG" id="COG0018">
    <property type="taxonomic scope" value="Bacteria"/>
</dbReference>
<keyword evidence="3" id="KW-0067">ATP-binding</keyword>
<evidence type="ECO:0000256" key="2">
    <source>
        <dbReference type="ARBA" id="ARBA00022741"/>
    </source>
</evidence>
<feature type="domain" description="DALR anticodon binding" evidence="5">
    <location>
        <begin position="288"/>
        <end position="436"/>
    </location>
</feature>
<dbReference type="GO" id="GO:0005524">
    <property type="term" value="F:ATP binding"/>
    <property type="evidence" value="ECO:0007669"/>
    <property type="project" value="UniProtKB-KW"/>
</dbReference>
<evidence type="ECO:0000256" key="3">
    <source>
        <dbReference type="ARBA" id="ARBA00022840"/>
    </source>
</evidence>
<dbReference type="GO" id="GO:0004814">
    <property type="term" value="F:arginine-tRNA ligase activity"/>
    <property type="evidence" value="ECO:0007669"/>
    <property type="project" value="InterPro"/>
</dbReference>
<protein>
    <submittedName>
        <fullName evidence="7">Arginyl-tRNA synthetase</fullName>
    </submittedName>
</protein>
<dbReference type="Proteomes" id="UP000004367">
    <property type="component" value="Unassembled WGS sequence"/>
</dbReference>
<accession>H5UMT8</accession>
<sequence>MTPAELTDALRRVLADLGGGAAQRRVDPRWRRPRAEVGGDWSTGVALELAREAGRPAPVLAGEFARALTALEGVADARVTGPGFLTVTLATPHGVVEQIVADGPRWLHTAACAGRRIRVEGGAPLVADVREFRAAVLAESLHRLLAAAGATVTRDEAGANGPDLRLVTDRVDGSTLEGDAVASPRRPAPIEVPVAEVRVGPVRFIRESTNPPATGGSPASAGIGTPVRGVDAAGAPGEDGSAALAEAAMLVGADALRVGLLRVPAREGATVPLVGWSGRTEANPAFRLVHAHACAVREARVARETALRPAGPTLPHPGGPVEFGTGVEERPGRDVAPGRVEKRVGSCGAAASDADRDGPLLALLIDAPRVAGQAALMLAPELLLRHLDAVATEFAAVHPMSPGRRGTDARARLAEATAVVLRAGLDLLDVEVPTPL</sequence>
<dbReference type="SMART" id="SM01016">
    <property type="entry name" value="Arg_tRNA_synt_N"/>
    <property type="match status" value="1"/>
</dbReference>
<dbReference type="EMBL" id="BAFE01000003">
    <property type="protein sequence ID" value="GAB47046.1"/>
    <property type="molecule type" value="Genomic_DNA"/>
</dbReference>
<reference evidence="7 8" key="1">
    <citation type="submission" date="2012-02" db="EMBL/GenBank/DDBJ databases">
        <title>Whole genome shotgun sequence of Mobilicoccus pelagius NBRC 104925.</title>
        <authorList>
            <person name="Yoshida Y."/>
            <person name="Hosoyama A."/>
            <person name="Tsuchikane K."/>
            <person name="Katsumata H."/>
            <person name="Yamazaki S."/>
            <person name="Fujita N."/>
        </authorList>
    </citation>
    <scope>NUCLEOTIDE SEQUENCE [LARGE SCALE GENOMIC DNA]</scope>
    <source>
        <strain evidence="7 8">NBRC 104925</strain>
    </source>
</reference>
<evidence type="ECO:0000259" key="5">
    <source>
        <dbReference type="SMART" id="SM00836"/>
    </source>
</evidence>
<dbReference type="SUPFAM" id="SSF47323">
    <property type="entry name" value="Anticodon-binding domain of a subclass of class I aminoacyl-tRNA synthetases"/>
    <property type="match status" value="1"/>
</dbReference>
<name>H5UMT8_9MICO</name>
<dbReference type="InterPro" id="IPR008909">
    <property type="entry name" value="DALR_anticod-bd"/>
</dbReference>
<evidence type="ECO:0000313" key="7">
    <source>
        <dbReference type="EMBL" id="GAB47046.1"/>
    </source>
</evidence>
<dbReference type="Pfam" id="PF03485">
    <property type="entry name" value="Arg_tRNA_synt_N"/>
    <property type="match status" value="1"/>
</dbReference>
<comment type="caution">
    <text evidence="7">The sequence shown here is derived from an EMBL/GenBank/DDBJ whole genome shotgun (WGS) entry which is preliminary data.</text>
</comment>
<feature type="domain" description="Arginyl tRNA synthetase N-terminal" evidence="6">
    <location>
        <begin position="4"/>
        <end position="89"/>
    </location>
</feature>
<dbReference type="InterPro" id="IPR009080">
    <property type="entry name" value="tRNAsynth_Ia_anticodon-bd"/>
</dbReference>
<dbReference type="Gene3D" id="3.30.1360.70">
    <property type="entry name" value="Arginyl tRNA synthetase N-terminal domain"/>
    <property type="match status" value="1"/>
</dbReference>
<dbReference type="STRING" id="1089455.MOPEL_003_00700"/>
<dbReference type="InterPro" id="IPR036695">
    <property type="entry name" value="Arg-tRNA-synth_N_sf"/>
</dbReference>
<gene>
    <name evidence="7" type="primary">argS</name>
    <name evidence="7" type="ORF">MOPEL_003_00700</name>
</gene>
<dbReference type="AlphaFoldDB" id="H5UMT8"/>
<feature type="region of interest" description="Disordered" evidence="4">
    <location>
        <begin position="308"/>
        <end position="340"/>
    </location>
</feature>
<dbReference type="InterPro" id="IPR005148">
    <property type="entry name" value="Arg-tRNA-synth_N"/>
</dbReference>
<dbReference type="SMART" id="SM00836">
    <property type="entry name" value="DALR_1"/>
    <property type="match status" value="1"/>
</dbReference>
<keyword evidence="1" id="KW-0436">Ligase</keyword>
<organism evidence="7 8">
    <name type="scientific">Mobilicoccus pelagius NBRC 104925</name>
    <dbReference type="NCBI Taxonomy" id="1089455"/>
    <lineage>
        <taxon>Bacteria</taxon>
        <taxon>Bacillati</taxon>
        <taxon>Actinomycetota</taxon>
        <taxon>Actinomycetes</taxon>
        <taxon>Micrococcales</taxon>
        <taxon>Dermatophilaceae</taxon>
        <taxon>Mobilicoccus</taxon>
    </lineage>
</organism>
<evidence type="ECO:0000256" key="4">
    <source>
        <dbReference type="SAM" id="MobiDB-lite"/>
    </source>
</evidence>
<dbReference type="GO" id="GO:0005737">
    <property type="term" value="C:cytoplasm"/>
    <property type="evidence" value="ECO:0007669"/>
    <property type="project" value="InterPro"/>
</dbReference>
<keyword evidence="7" id="KW-0030">Aminoacyl-tRNA synthetase</keyword>
<evidence type="ECO:0000313" key="8">
    <source>
        <dbReference type="Proteomes" id="UP000004367"/>
    </source>
</evidence>
<dbReference type="Pfam" id="PF05746">
    <property type="entry name" value="DALR_1"/>
    <property type="match status" value="1"/>
</dbReference>
<proteinExistence type="predicted"/>
<evidence type="ECO:0000256" key="1">
    <source>
        <dbReference type="ARBA" id="ARBA00022598"/>
    </source>
</evidence>
<evidence type="ECO:0000259" key="6">
    <source>
        <dbReference type="SMART" id="SM01016"/>
    </source>
</evidence>
<keyword evidence="8" id="KW-1185">Reference proteome</keyword>
<dbReference type="Gene3D" id="1.10.730.10">
    <property type="entry name" value="Isoleucyl-tRNA Synthetase, Domain 1"/>
    <property type="match status" value="1"/>
</dbReference>
<dbReference type="RefSeq" id="WP_009480944.1">
    <property type="nucleotide sequence ID" value="NZ_BAFE01000003.1"/>
</dbReference>
<dbReference type="SUPFAM" id="SSF55190">
    <property type="entry name" value="Arginyl-tRNA synthetase (ArgRS), N-terminal 'additional' domain"/>
    <property type="match status" value="1"/>
</dbReference>
<dbReference type="GO" id="GO:0006420">
    <property type="term" value="P:arginyl-tRNA aminoacylation"/>
    <property type="evidence" value="ECO:0007669"/>
    <property type="project" value="InterPro"/>
</dbReference>